<evidence type="ECO:0000313" key="6">
    <source>
        <dbReference type="Proteomes" id="UP000199701"/>
    </source>
</evidence>
<dbReference type="SUPFAM" id="SSF46785">
    <property type="entry name" value="Winged helix' DNA-binding domain"/>
    <property type="match status" value="1"/>
</dbReference>
<feature type="domain" description="HTH marR-type" evidence="4">
    <location>
        <begin position="15"/>
        <end position="152"/>
    </location>
</feature>
<keyword evidence="1" id="KW-0805">Transcription regulation</keyword>
<gene>
    <name evidence="5" type="ORF">SAMN05421659_102196</name>
</gene>
<dbReference type="InterPro" id="IPR036390">
    <property type="entry name" value="WH_DNA-bd_sf"/>
</dbReference>
<dbReference type="EMBL" id="FOJI01000002">
    <property type="protein sequence ID" value="SEV92980.1"/>
    <property type="molecule type" value="Genomic_DNA"/>
</dbReference>
<dbReference type="Pfam" id="PF12802">
    <property type="entry name" value="MarR_2"/>
    <property type="match status" value="1"/>
</dbReference>
<evidence type="ECO:0000313" key="5">
    <source>
        <dbReference type="EMBL" id="SEV92980.1"/>
    </source>
</evidence>
<dbReference type="GO" id="GO:0003700">
    <property type="term" value="F:DNA-binding transcription factor activity"/>
    <property type="evidence" value="ECO:0007669"/>
    <property type="project" value="InterPro"/>
</dbReference>
<evidence type="ECO:0000256" key="2">
    <source>
        <dbReference type="ARBA" id="ARBA00023125"/>
    </source>
</evidence>
<evidence type="ECO:0000256" key="3">
    <source>
        <dbReference type="ARBA" id="ARBA00023163"/>
    </source>
</evidence>
<protein>
    <submittedName>
        <fullName evidence="5">DNA-binding transcriptional regulator, MarR family</fullName>
    </submittedName>
</protein>
<keyword evidence="3" id="KW-0804">Transcription</keyword>
<proteinExistence type="predicted"/>
<sequence>MDTNVLIGHEIKILSNLIKRHIITNEEKHNDTDEGNNTVENNDELTGMQSFIIRFLHANESKEIFQRDIEKNFNIRRSTATVILQRMEKRELIEKISVSYDARLKKLKLTPKAVKVNMNIEQDIEVFEAKMRQGISDEHFEIFMETIKKIITNIK</sequence>
<dbReference type="PANTHER" id="PTHR42756">
    <property type="entry name" value="TRANSCRIPTIONAL REGULATOR, MARR"/>
    <property type="match status" value="1"/>
</dbReference>
<dbReference type="Gene3D" id="1.10.10.10">
    <property type="entry name" value="Winged helix-like DNA-binding domain superfamily/Winged helix DNA-binding domain"/>
    <property type="match status" value="1"/>
</dbReference>
<name>A0A1I0MX48_9FIRM</name>
<dbReference type="Proteomes" id="UP000199701">
    <property type="component" value="Unassembled WGS sequence"/>
</dbReference>
<dbReference type="PRINTS" id="PR00598">
    <property type="entry name" value="HTHMARR"/>
</dbReference>
<organism evidence="5 6">
    <name type="scientific">[Clostridium] fimetarium</name>
    <dbReference type="NCBI Taxonomy" id="99656"/>
    <lineage>
        <taxon>Bacteria</taxon>
        <taxon>Bacillati</taxon>
        <taxon>Bacillota</taxon>
        <taxon>Clostridia</taxon>
        <taxon>Lachnospirales</taxon>
        <taxon>Lachnospiraceae</taxon>
    </lineage>
</organism>
<dbReference type="PROSITE" id="PS50995">
    <property type="entry name" value="HTH_MARR_2"/>
    <property type="match status" value="1"/>
</dbReference>
<dbReference type="AlphaFoldDB" id="A0A1I0MX48"/>
<dbReference type="InterPro" id="IPR000835">
    <property type="entry name" value="HTH_MarR-typ"/>
</dbReference>
<dbReference type="GO" id="GO:0003677">
    <property type="term" value="F:DNA binding"/>
    <property type="evidence" value="ECO:0007669"/>
    <property type="project" value="UniProtKB-KW"/>
</dbReference>
<reference evidence="5 6" key="1">
    <citation type="submission" date="2016-10" db="EMBL/GenBank/DDBJ databases">
        <authorList>
            <person name="de Groot N.N."/>
        </authorList>
    </citation>
    <scope>NUCLEOTIDE SEQUENCE [LARGE SCALE GENOMIC DNA]</scope>
    <source>
        <strain evidence="5 6">DSM 9179</strain>
    </source>
</reference>
<evidence type="ECO:0000259" key="4">
    <source>
        <dbReference type="PROSITE" id="PS50995"/>
    </source>
</evidence>
<dbReference type="RefSeq" id="WP_092450583.1">
    <property type="nucleotide sequence ID" value="NZ_FOJI01000002.1"/>
</dbReference>
<dbReference type="PANTHER" id="PTHR42756:SF1">
    <property type="entry name" value="TRANSCRIPTIONAL REPRESSOR OF EMRAB OPERON"/>
    <property type="match status" value="1"/>
</dbReference>
<dbReference type="STRING" id="99656.SAMN05421659_102196"/>
<evidence type="ECO:0000256" key="1">
    <source>
        <dbReference type="ARBA" id="ARBA00023015"/>
    </source>
</evidence>
<keyword evidence="2 5" id="KW-0238">DNA-binding</keyword>
<dbReference type="InterPro" id="IPR036388">
    <property type="entry name" value="WH-like_DNA-bd_sf"/>
</dbReference>
<accession>A0A1I0MX48</accession>
<dbReference type="SMART" id="SM00347">
    <property type="entry name" value="HTH_MARR"/>
    <property type="match status" value="1"/>
</dbReference>
<keyword evidence="6" id="KW-1185">Reference proteome</keyword>
<dbReference type="OrthoDB" id="384891at2"/>